<comment type="caution">
    <text evidence="1">The sequence shown here is derived from an EMBL/GenBank/DDBJ whole genome shotgun (WGS) entry which is preliminary data.</text>
</comment>
<dbReference type="RefSeq" id="WP_147419260.1">
    <property type="nucleotide sequence ID" value="NZ_JABWDC010000013.1"/>
</dbReference>
<dbReference type="EMBL" id="JABWDC010000013">
    <property type="protein sequence ID" value="NUN85987.1"/>
    <property type="molecule type" value="Genomic_DNA"/>
</dbReference>
<evidence type="ECO:0000313" key="1">
    <source>
        <dbReference type="EMBL" id="NUN85987.1"/>
    </source>
</evidence>
<gene>
    <name evidence="1" type="ORF">HUU93_05100</name>
</gene>
<evidence type="ECO:0000313" key="2">
    <source>
        <dbReference type="Proteomes" id="UP000554488"/>
    </source>
</evidence>
<reference evidence="1 2" key="1">
    <citation type="submission" date="2020-04" db="EMBL/GenBank/DDBJ databases">
        <authorList>
            <person name="Pieper L."/>
        </authorList>
    </citation>
    <scope>NUCLEOTIDE SEQUENCE [LARGE SCALE GENOMIC DNA]</scope>
    <source>
        <strain evidence="1 2">F22</strain>
    </source>
</reference>
<sequence length="90" mass="10409">MMKRTERTVNVKAWGCLGAKRVVLYEDRDELRFTDGFHDMRMTQARMEAFVPGGDAVLADVYRRVRGTRSWHPVVKELKKLLDERGGKAV</sequence>
<name>A0A849XN75_9FIRM</name>
<dbReference type="AlphaFoldDB" id="A0A849XN75"/>
<proteinExistence type="predicted"/>
<organism evidence="1 2">
    <name type="scientific">Coprococcus comes</name>
    <dbReference type="NCBI Taxonomy" id="410072"/>
    <lineage>
        <taxon>Bacteria</taxon>
        <taxon>Bacillati</taxon>
        <taxon>Bacillota</taxon>
        <taxon>Clostridia</taxon>
        <taxon>Lachnospirales</taxon>
        <taxon>Lachnospiraceae</taxon>
        <taxon>Coprococcus</taxon>
    </lineage>
</organism>
<dbReference type="Proteomes" id="UP000554488">
    <property type="component" value="Unassembled WGS sequence"/>
</dbReference>
<reference evidence="1 2" key="2">
    <citation type="submission" date="2020-07" db="EMBL/GenBank/DDBJ databases">
        <title>Bacterial metabolism rescues the inhibition of intestinal drug absorption by food and drug additives.</title>
        <authorList>
            <person name="Zou L."/>
            <person name="Spanogiannopoulos P."/>
            <person name="Chien H.-C."/>
            <person name="Pieper L.M."/>
            <person name="Cai W."/>
            <person name="Khuri N."/>
            <person name="Pottel J."/>
            <person name="Vora B."/>
            <person name="Ni Z."/>
            <person name="Tsakalozou E."/>
            <person name="Zhang W."/>
            <person name="Shoichet B.K."/>
            <person name="Giacomini K.M."/>
            <person name="Turnbaugh P.J."/>
        </authorList>
    </citation>
    <scope>NUCLEOTIDE SEQUENCE [LARGE SCALE GENOMIC DNA]</scope>
    <source>
        <strain evidence="1 2">F22</strain>
    </source>
</reference>
<accession>A0A849XN75</accession>
<protein>
    <submittedName>
        <fullName evidence="1">Uncharacterized protein</fullName>
    </submittedName>
</protein>